<feature type="compositionally biased region" description="Low complexity" evidence="2">
    <location>
        <begin position="340"/>
        <end position="351"/>
    </location>
</feature>
<dbReference type="SUPFAM" id="SSF51197">
    <property type="entry name" value="Clavaminate synthase-like"/>
    <property type="match status" value="1"/>
</dbReference>
<name>A0A2I2Z3V2_GORGO</name>
<reference evidence="3" key="4">
    <citation type="submission" date="2025-09" db="UniProtKB">
        <authorList>
            <consortium name="Ensembl"/>
        </authorList>
    </citation>
    <scope>IDENTIFICATION</scope>
</reference>
<feature type="compositionally biased region" description="Basic residues" evidence="2">
    <location>
        <begin position="15"/>
        <end position="25"/>
    </location>
</feature>
<feature type="region of interest" description="Disordered" evidence="2">
    <location>
        <begin position="310"/>
        <end position="402"/>
    </location>
</feature>
<dbReference type="EMBL" id="CABD030087145">
    <property type="status" value="NOT_ANNOTATED_CDS"/>
    <property type="molecule type" value="Genomic_DNA"/>
</dbReference>
<dbReference type="AlphaFoldDB" id="A0A2I2Z3V2"/>
<dbReference type="CDD" id="cd21785">
    <property type="entry name" value="CTD_KDM2B"/>
    <property type="match status" value="1"/>
</dbReference>
<dbReference type="EMBL" id="CABD030087142">
    <property type="status" value="NOT_ANNOTATED_CDS"/>
    <property type="molecule type" value="Genomic_DNA"/>
</dbReference>
<dbReference type="Gene3D" id="1.20.58.1360">
    <property type="match status" value="1"/>
</dbReference>
<dbReference type="GeneTree" id="ENSGT00940000154717"/>
<dbReference type="InterPro" id="IPR050690">
    <property type="entry name" value="JHDM1_Histone_Demethylase"/>
</dbReference>
<reference evidence="3" key="3">
    <citation type="submission" date="2025-08" db="UniProtKB">
        <authorList>
            <consortium name="Ensembl"/>
        </authorList>
    </citation>
    <scope>IDENTIFICATION</scope>
</reference>
<dbReference type="EMBL" id="CABD030087147">
    <property type="status" value="NOT_ANNOTATED_CDS"/>
    <property type="molecule type" value="Genomic_DNA"/>
</dbReference>
<dbReference type="Proteomes" id="UP000001519">
    <property type="component" value="Chromosome 12"/>
</dbReference>
<evidence type="ECO:0000256" key="1">
    <source>
        <dbReference type="ARBA" id="ARBA00022723"/>
    </source>
</evidence>
<gene>
    <name evidence="3" type="primary">KDM2B</name>
</gene>
<dbReference type="Bgee" id="ENSGGOG00000014021">
    <property type="expression patterns" value="Expressed in prefrontal cortex and 5 other cell types or tissues"/>
</dbReference>
<evidence type="ECO:0000256" key="2">
    <source>
        <dbReference type="SAM" id="MobiDB-lite"/>
    </source>
</evidence>
<dbReference type="FunFam" id="1.20.58.1360:FF:000002">
    <property type="entry name" value="Lysine (K)-specific demethylase 2B"/>
    <property type="match status" value="2"/>
</dbReference>
<evidence type="ECO:0000313" key="3">
    <source>
        <dbReference type="Ensembl" id="ENSGGOP00000041766.1"/>
    </source>
</evidence>
<keyword evidence="1" id="KW-0479">Metal-binding</keyword>
<feature type="compositionally biased region" description="Acidic residues" evidence="2">
    <location>
        <begin position="310"/>
        <end position="330"/>
    </location>
</feature>
<dbReference type="EMBL" id="CABD030087144">
    <property type="status" value="NOT_ANNOTATED_CDS"/>
    <property type="molecule type" value="Genomic_DNA"/>
</dbReference>
<organism evidence="3 4">
    <name type="scientific">Gorilla gorilla gorilla</name>
    <name type="common">Western lowland gorilla</name>
    <dbReference type="NCBI Taxonomy" id="9595"/>
    <lineage>
        <taxon>Eukaryota</taxon>
        <taxon>Metazoa</taxon>
        <taxon>Chordata</taxon>
        <taxon>Craniata</taxon>
        <taxon>Vertebrata</taxon>
        <taxon>Euteleostomi</taxon>
        <taxon>Mammalia</taxon>
        <taxon>Eutheria</taxon>
        <taxon>Euarchontoglires</taxon>
        <taxon>Primates</taxon>
        <taxon>Haplorrhini</taxon>
        <taxon>Catarrhini</taxon>
        <taxon>Hominidae</taxon>
        <taxon>Gorilla</taxon>
    </lineage>
</organism>
<dbReference type="EMBL" id="CABD030087146">
    <property type="status" value="NOT_ANNOTATED_CDS"/>
    <property type="molecule type" value="Genomic_DNA"/>
</dbReference>
<keyword evidence="4" id="KW-1185">Reference proteome</keyword>
<evidence type="ECO:0000313" key="4">
    <source>
        <dbReference type="Proteomes" id="UP000001519"/>
    </source>
</evidence>
<dbReference type="EMBL" id="CABD030087149">
    <property type="status" value="NOT_ANNOTATED_CDS"/>
    <property type="molecule type" value="Genomic_DNA"/>
</dbReference>
<dbReference type="GO" id="GO:0046872">
    <property type="term" value="F:metal ion binding"/>
    <property type="evidence" value="ECO:0007669"/>
    <property type="project" value="UniProtKB-KW"/>
</dbReference>
<dbReference type="EMBL" id="CABD030087148">
    <property type="status" value="NOT_ANNOTATED_CDS"/>
    <property type="molecule type" value="Genomic_DNA"/>
</dbReference>
<proteinExistence type="predicted"/>
<feature type="region of interest" description="Disordered" evidence="2">
    <location>
        <begin position="1"/>
        <end position="25"/>
    </location>
</feature>
<protein>
    <submittedName>
        <fullName evidence="3">Lysine demethylase 2B</fullName>
    </submittedName>
</protein>
<dbReference type="PANTHER" id="PTHR23123">
    <property type="entry name" value="PHD/F-BOX CONTAINING PROTEIN"/>
    <property type="match status" value="1"/>
</dbReference>
<reference evidence="3 4" key="2">
    <citation type="journal article" date="2012" name="Nature">
        <title>Insights into hominid evolution from the gorilla genome sequence.</title>
        <authorList>
            <person name="Scally A."/>
            <person name="Dutheil J.Y."/>
            <person name="Hillier L.W."/>
            <person name="Jordan G.E."/>
            <person name="Goodhead I."/>
            <person name="Herrero J."/>
            <person name="Hobolth A."/>
            <person name="Lappalainen T."/>
            <person name="Mailund T."/>
            <person name="Marques-Bonet T."/>
            <person name="McCarthy S."/>
            <person name="Montgomery S.H."/>
            <person name="Schwalie P.C."/>
            <person name="Tang Y.A."/>
            <person name="Ward M.C."/>
            <person name="Xue Y."/>
            <person name="Yngvadottir B."/>
            <person name="Alkan C."/>
            <person name="Andersen L.N."/>
            <person name="Ayub Q."/>
            <person name="Ball E.V."/>
            <person name="Beal K."/>
            <person name="Bradley B.J."/>
            <person name="Chen Y."/>
            <person name="Clee C.M."/>
            <person name="Fitzgerald S."/>
            <person name="Graves T.A."/>
            <person name="Gu Y."/>
            <person name="Heath P."/>
            <person name="Heger A."/>
            <person name="Karakoc E."/>
            <person name="Kolb-Kokocinski A."/>
            <person name="Laird G.K."/>
            <person name="Lunter G."/>
            <person name="Meader S."/>
            <person name="Mort M."/>
            <person name="Mullikin J.C."/>
            <person name="Munch K."/>
            <person name="O'Connor T.D."/>
            <person name="Phillips A.D."/>
            <person name="Prado-Martinez J."/>
            <person name="Rogers A.S."/>
            <person name="Sajjadian S."/>
            <person name="Schmidt D."/>
            <person name="Shaw K."/>
            <person name="Simpson J.T."/>
            <person name="Stenson P.D."/>
            <person name="Turner D.J."/>
            <person name="Vigilant L."/>
            <person name="Vilella A.J."/>
            <person name="Whitener W."/>
            <person name="Zhu B."/>
            <person name="Cooper D.N."/>
            <person name="de Jong P."/>
            <person name="Dermitzakis E.T."/>
            <person name="Eichler E.E."/>
            <person name="Flicek P."/>
            <person name="Goldman N."/>
            <person name="Mundy N.I."/>
            <person name="Ning Z."/>
            <person name="Odom D.T."/>
            <person name="Ponting C.P."/>
            <person name="Quail M.A."/>
            <person name="Ryder O.A."/>
            <person name="Searle S.M."/>
            <person name="Warren W.C."/>
            <person name="Wilson R.K."/>
            <person name="Schierup M.H."/>
            <person name="Rogers J."/>
            <person name="Tyler-Smith C."/>
            <person name="Durbin R."/>
        </authorList>
    </citation>
    <scope>NUCLEOTIDE SEQUENCE [LARGE SCALE GENOMIC DNA]</scope>
</reference>
<dbReference type="Gene3D" id="2.60.120.650">
    <property type="entry name" value="Cupin"/>
    <property type="match status" value="1"/>
</dbReference>
<dbReference type="EMBL" id="CABD030087141">
    <property type="status" value="NOT_ANNOTATED_CDS"/>
    <property type="molecule type" value="Genomic_DNA"/>
</dbReference>
<dbReference type="Ensembl" id="ENSGGOT00000063666.1">
    <property type="protein sequence ID" value="ENSGGOP00000041766.1"/>
    <property type="gene ID" value="ENSGGOG00000014021.3"/>
</dbReference>
<reference evidence="4" key="1">
    <citation type="submission" date="2011-05" db="EMBL/GenBank/DDBJ databases">
        <title>Insights into the evolution of the great apes provided by the gorilla genome.</title>
        <authorList>
            <person name="Scally A."/>
        </authorList>
    </citation>
    <scope>NUCLEOTIDE SEQUENCE [LARGE SCALE GENOMIC DNA]</scope>
</reference>
<accession>A0A2I2Z3V2</accession>
<dbReference type="EMBL" id="CABD030087143">
    <property type="status" value="NOT_ANNOTATED_CDS"/>
    <property type="molecule type" value="Genomic_DNA"/>
</dbReference>
<sequence>MAGPQMGGSADDHPPRKRHAAEKQKKKTVIYTKCFEFESATQRPIDRQRYDENEDLSDVEEIVSVRGFSLEEKLRSQLYQGDFVHAMEGKDFNYEYVQREALRVPLIFREKDGLGINLKPAGTTSVWLLPPGSRRLVDVMDVNTQKGTEMSMSQFVRYYETPEAQRDKLYNVISLEFSHTKLEHLVKRPTVVDLVDWVDNMWPQHLKEKQTEATNAIAEMKYPKVKNSLPPSPFALWKLTSACLRLCFQVQPKFRYPFYYEMCWYVLERYVYCVTQRSHLTQEYQRESMLIDAPRKPSIDGFSSDSWLEMEEEACDQQPQEEEEKDEEGEGRDRAPKPPTDGSTSPTSTPSEDQEALGKKPKAPALRFLKRTLSNESEESVKSTTLPVDYPKTPTGSPATEVSAKWTHLTEFELKGLKALVEKLESLPENKKCVPEGIEDPQALLEGVKNVLKEHADDDPSLAITGVPVVTWPKKTPKVRHSLPAAGGRFPPPSHLL</sequence>